<dbReference type="EMBL" id="JAEPRB010000128">
    <property type="protein sequence ID" value="KAG2220837.1"/>
    <property type="molecule type" value="Genomic_DNA"/>
</dbReference>
<evidence type="ECO:0000313" key="2">
    <source>
        <dbReference type="Proteomes" id="UP000646827"/>
    </source>
</evidence>
<evidence type="ECO:0000313" key="1">
    <source>
        <dbReference type="EMBL" id="KAG2220837.1"/>
    </source>
</evidence>
<gene>
    <name evidence="1" type="ORF">INT45_004498</name>
</gene>
<reference evidence="1 2" key="1">
    <citation type="submission" date="2020-12" db="EMBL/GenBank/DDBJ databases">
        <title>Metabolic potential, ecology and presence of endohyphal bacteria is reflected in genomic diversity of Mucoromycotina.</title>
        <authorList>
            <person name="Muszewska A."/>
            <person name="Okrasinska A."/>
            <person name="Steczkiewicz K."/>
            <person name="Drgas O."/>
            <person name="Orlowska M."/>
            <person name="Perlinska-Lenart U."/>
            <person name="Aleksandrzak-Piekarczyk T."/>
            <person name="Szatraj K."/>
            <person name="Zielenkiewicz U."/>
            <person name="Pilsyk S."/>
            <person name="Malc E."/>
            <person name="Mieczkowski P."/>
            <person name="Kruszewska J.S."/>
            <person name="Biernat P."/>
            <person name="Pawlowska J."/>
        </authorList>
    </citation>
    <scope>NUCLEOTIDE SEQUENCE [LARGE SCALE GENOMIC DNA]</scope>
    <source>
        <strain evidence="1 2">CBS 142.35</strain>
    </source>
</reference>
<proteinExistence type="predicted"/>
<protein>
    <submittedName>
        <fullName evidence="1">Uncharacterized protein</fullName>
    </submittedName>
</protein>
<comment type="caution">
    <text evidence="1">The sequence shown here is derived from an EMBL/GenBank/DDBJ whole genome shotgun (WGS) entry which is preliminary data.</text>
</comment>
<keyword evidence="2" id="KW-1185">Reference proteome</keyword>
<dbReference type="AlphaFoldDB" id="A0A8H7VJ53"/>
<organism evidence="1 2">
    <name type="scientific">Circinella minor</name>
    <dbReference type="NCBI Taxonomy" id="1195481"/>
    <lineage>
        <taxon>Eukaryota</taxon>
        <taxon>Fungi</taxon>
        <taxon>Fungi incertae sedis</taxon>
        <taxon>Mucoromycota</taxon>
        <taxon>Mucoromycotina</taxon>
        <taxon>Mucoromycetes</taxon>
        <taxon>Mucorales</taxon>
        <taxon>Lichtheimiaceae</taxon>
        <taxon>Circinella</taxon>
    </lineage>
</organism>
<name>A0A8H7VJ53_9FUNG</name>
<accession>A0A8H7VJ53</accession>
<dbReference type="Proteomes" id="UP000646827">
    <property type="component" value="Unassembled WGS sequence"/>
</dbReference>
<dbReference type="OrthoDB" id="2404656at2759"/>
<sequence>MNSSSLLYTPEKPKLTPQKLNKLCTSCDICLSCVENDIPAHLQHEYETIRQETFQMISITKFENTDNMIKAALQEGVDSEDVVYGLWNADREARQTMGTTDNEKEVNRLPCLGLTDFRSMCMNDSFRGDHERSFWVERVVHSSNTLDRAQK</sequence>